<dbReference type="Pfam" id="PF00496">
    <property type="entry name" value="SBP_bac_5"/>
    <property type="match status" value="1"/>
</dbReference>
<reference evidence="5" key="1">
    <citation type="submission" date="2019-03" db="EMBL/GenBank/DDBJ databases">
        <title>Afifella sp. nov., isolated from activated sludge.</title>
        <authorList>
            <person name="Li Q."/>
            <person name="Liu Y."/>
        </authorList>
    </citation>
    <scope>NUCLEOTIDE SEQUENCE</scope>
    <source>
        <strain evidence="5">L72</strain>
    </source>
</reference>
<protein>
    <submittedName>
        <fullName evidence="5">ABC transporter substrate-binding protein</fullName>
    </submittedName>
</protein>
<sequence length="547" mass="60300">MLLEDVLRPALSVIRNIAIPIYSLALAGVLAATVPAAAEDAATPLYGGTMVVGLATEPSTLNIALTTNLPESLVAGNLYNKLLRLGIKEEFLPELATSWEVSPDALAYTFRLTEGAKWHDGVPFTSADVKYSLEELTKRYHPNASMMAPVKSIETPDANTVVITLTQPSEPFLVFLALRAYILPKHIYENTDIRQNPANMKPVGTGPYKFVSWDRGSQITLERNPDYFEKGLPYIDRFVYRVMPDASSRILALENGEVDYLTHDIPSTSLAALRKNPDLTVTTDGVSSIVAISQLMFNLDREPYDDVRVRRALTMALDKTFIAERSTLGAYTRSDGPIHSLSAWAYDKNALTIYPYDVKGAEALLDEAGLKKDANGVRFSMEIIAPRGRDDQVRAAQIISEMYGKVGVKATVKILDNSAVGQVVYVDRNFDALVNLLTTGPDPAVGVERQYVSSNIRPVPFTNASAYRNPEVDALFADAAKATSRETRAAHYSKIQAILSKDAAETWLWEVTPYSISRNEFKNLHKDSAAAVYHLFTGWWTGGKPKQ</sequence>
<gene>
    <name evidence="5" type="ORF">E4O86_01175</name>
</gene>
<comment type="similarity">
    <text evidence="2">Belongs to the bacterial solute-binding protein 5 family.</text>
</comment>
<accession>A0A964T1M8</accession>
<dbReference type="AlphaFoldDB" id="A0A964T1M8"/>
<keyword evidence="3" id="KW-0732">Signal</keyword>
<dbReference type="InterPro" id="IPR000914">
    <property type="entry name" value="SBP_5_dom"/>
</dbReference>
<comment type="subcellular location">
    <subcellularLocation>
        <location evidence="1">Periplasm</location>
    </subcellularLocation>
</comment>
<evidence type="ECO:0000313" key="5">
    <source>
        <dbReference type="EMBL" id="MYZ46334.1"/>
    </source>
</evidence>
<proteinExistence type="inferred from homology"/>
<dbReference type="PANTHER" id="PTHR30290:SF38">
    <property type="entry name" value="D,D-DIPEPTIDE-BINDING PERIPLASMIC PROTEIN DDPA-RELATED"/>
    <property type="match status" value="1"/>
</dbReference>
<dbReference type="GO" id="GO:0030288">
    <property type="term" value="C:outer membrane-bounded periplasmic space"/>
    <property type="evidence" value="ECO:0007669"/>
    <property type="project" value="UniProtKB-ARBA"/>
</dbReference>
<feature type="domain" description="Solute-binding protein family 5" evidence="4">
    <location>
        <begin position="91"/>
        <end position="447"/>
    </location>
</feature>
<dbReference type="SUPFAM" id="SSF53850">
    <property type="entry name" value="Periplasmic binding protein-like II"/>
    <property type="match status" value="1"/>
</dbReference>
<dbReference type="InterPro" id="IPR039424">
    <property type="entry name" value="SBP_5"/>
</dbReference>
<dbReference type="Gene3D" id="3.40.190.10">
    <property type="entry name" value="Periplasmic binding protein-like II"/>
    <property type="match status" value="1"/>
</dbReference>
<evidence type="ECO:0000256" key="1">
    <source>
        <dbReference type="ARBA" id="ARBA00004418"/>
    </source>
</evidence>
<dbReference type="Gene3D" id="3.10.105.10">
    <property type="entry name" value="Dipeptide-binding Protein, Domain 3"/>
    <property type="match status" value="1"/>
</dbReference>
<dbReference type="Proteomes" id="UP000773614">
    <property type="component" value="Unassembled WGS sequence"/>
</dbReference>
<dbReference type="EMBL" id="SPKJ01000002">
    <property type="protein sequence ID" value="MYZ46334.1"/>
    <property type="molecule type" value="Genomic_DNA"/>
</dbReference>
<dbReference type="GO" id="GO:1904680">
    <property type="term" value="F:peptide transmembrane transporter activity"/>
    <property type="evidence" value="ECO:0007669"/>
    <property type="project" value="TreeGrafter"/>
</dbReference>
<dbReference type="RefSeq" id="WP_161138675.1">
    <property type="nucleotide sequence ID" value="NZ_SPKJ01000002.1"/>
</dbReference>
<dbReference type="GO" id="GO:0043190">
    <property type="term" value="C:ATP-binding cassette (ABC) transporter complex"/>
    <property type="evidence" value="ECO:0007669"/>
    <property type="project" value="InterPro"/>
</dbReference>
<dbReference type="PIRSF" id="PIRSF002741">
    <property type="entry name" value="MppA"/>
    <property type="match status" value="1"/>
</dbReference>
<keyword evidence="6" id="KW-1185">Reference proteome</keyword>
<dbReference type="CDD" id="cd08517">
    <property type="entry name" value="PBP2_NikA_DppA_OppA_like_13"/>
    <property type="match status" value="1"/>
</dbReference>
<dbReference type="OrthoDB" id="9803988at2"/>
<organism evidence="5 6">
    <name type="scientific">Propylenella binzhouense</name>
    <dbReference type="NCBI Taxonomy" id="2555902"/>
    <lineage>
        <taxon>Bacteria</taxon>
        <taxon>Pseudomonadati</taxon>
        <taxon>Pseudomonadota</taxon>
        <taxon>Alphaproteobacteria</taxon>
        <taxon>Hyphomicrobiales</taxon>
        <taxon>Propylenellaceae</taxon>
        <taxon>Propylenella</taxon>
    </lineage>
</organism>
<dbReference type="PANTHER" id="PTHR30290">
    <property type="entry name" value="PERIPLASMIC BINDING COMPONENT OF ABC TRANSPORTER"/>
    <property type="match status" value="1"/>
</dbReference>
<evidence type="ECO:0000256" key="2">
    <source>
        <dbReference type="ARBA" id="ARBA00005695"/>
    </source>
</evidence>
<name>A0A964T1M8_9HYPH</name>
<evidence type="ECO:0000256" key="3">
    <source>
        <dbReference type="ARBA" id="ARBA00022729"/>
    </source>
</evidence>
<evidence type="ECO:0000259" key="4">
    <source>
        <dbReference type="Pfam" id="PF00496"/>
    </source>
</evidence>
<evidence type="ECO:0000313" key="6">
    <source>
        <dbReference type="Proteomes" id="UP000773614"/>
    </source>
</evidence>
<dbReference type="InterPro" id="IPR030678">
    <property type="entry name" value="Peptide/Ni-bd"/>
</dbReference>
<comment type="caution">
    <text evidence="5">The sequence shown here is derived from an EMBL/GenBank/DDBJ whole genome shotgun (WGS) entry which is preliminary data.</text>
</comment>
<dbReference type="GO" id="GO:0015833">
    <property type="term" value="P:peptide transport"/>
    <property type="evidence" value="ECO:0007669"/>
    <property type="project" value="TreeGrafter"/>
</dbReference>